<organism evidence="2 3">
    <name type="scientific">Lophium mytilinum</name>
    <dbReference type="NCBI Taxonomy" id="390894"/>
    <lineage>
        <taxon>Eukaryota</taxon>
        <taxon>Fungi</taxon>
        <taxon>Dikarya</taxon>
        <taxon>Ascomycota</taxon>
        <taxon>Pezizomycotina</taxon>
        <taxon>Dothideomycetes</taxon>
        <taxon>Pleosporomycetidae</taxon>
        <taxon>Mytilinidiales</taxon>
        <taxon>Mytilinidiaceae</taxon>
        <taxon>Lophium</taxon>
    </lineage>
</organism>
<sequence>MFSALARTPHHSLLFSLVIITTLFSPASADWKYKSRPDLAPPTLNITTPATSTVSPGYIFVAPYSFPGWDPPLPHGPLQPGPYIFTSSGELVWSGFGYISGYVANFQAARWKGKDVIFAFEGSLNGKKGHGHGHTTILNGSYEAIKQVRGAGSKILDVHEFQVLDERTAVVEIYRPTPFELKRFGTGPKSQWIVDAVFQDIEIDTGRLLFEWSSLDHVPPEESVYSIASLAFGTGHNSSDALDYFHINSVDRDSDHSYLVSGRHTSTIYKINGTSSAIIWRLGGKHSNFTLGPGVAFSFQHHARFISHPKSAGDDTSIEIISLFDNSGPELHSESGEYANESSGKILALNTTSWTATLLQSFPAPAGVFALSQGNTQILPNGNAFVSWGSAGAITEFSPDGTVIFHAYLESGDLWTNGNVQNYRGFRFNWTGTPHEEPAIVALTHGESTVVYVSWNGDTETVSWAFYGVDNEGREIIMGEKAREGFETSFYVWSGKEWRGFFAEAVEKDGRVTRRSKVVRKEEYVYEYVPGRDDLAYQQGFYEAPGGQGGEL</sequence>
<evidence type="ECO:0008006" key="4">
    <source>
        <dbReference type="Google" id="ProtNLM"/>
    </source>
</evidence>
<dbReference type="InterPro" id="IPR039535">
    <property type="entry name" value="ASST-like"/>
</dbReference>
<feature type="chain" id="PRO_5025446278" description="ASST-domain-containing protein" evidence="1">
    <location>
        <begin position="30"/>
        <end position="552"/>
    </location>
</feature>
<dbReference type="OrthoDB" id="5427350at2759"/>
<keyword evidence="3" id="KW-1185">Reference proteome</keyword>
<keyword evidence="1" id="KW-0732">Signal</keyword>
<accession>A0A6A6R923</accession>
<reference evidence="2" key="1">
    <citation type="journal article" date="2020" name="Stud. Mycol.">
        <title>101 Dothideomycetes genomes: a test case for predicting lifestyles and emergence of pathogens.</title>
        <authorList>
            <person name="Haridas S."/>
            <person name="Albert R."/>
            <person name="Binder M."/>
            <person name="Bloem J."/>
            <person name="Labutti K."/>
            <person name="Salamov A."/>
            <person name="Andreopoulos B."/>
            <person name="Baker S."/>
            <person name="Barry K."/>
            <person name="Bills G."/>
            <person name="Bluhm B."/>
            <person name="Cannon C."/>
            <person name="Castanera R."/>
            <person name="Culley D."/>
            <person name="Daum C."/>
            <person name="Ezra D."/>
            <person name="Gonzalez J."/>
            <person name="Henrissat B."/>
            <person name="Kuo A."/>
            <person name="Liang C."/>
            <person name="Lipzen A."/>
            <person name="Lutzoni F."/>
            <person name="Magnuson J."/>
            <person name="Mondo S."/>
            <person name="Nolan M."/>
            <person name="Ohm R."/>
            <person name="Pangilinan J."/>
            <person name="Park H.-J."/>
            <person name="Ramirez L."/>
            <person name="Alfaro M."/>
            <person name="Sun H."/>
            <person name="Tritt A."/>
            <person name="Yoshinaga Y."/>
            <person name="Zwiers L.-H."/>
            <person name="Turgeon B."/>
            <person name="Goodwin S."/>
            <person name="Spatafora J."/>
            <person name="Crous P."/>
            <person name="Grigoriev I."/>
        </authorList>
    </citation>
    <scope>NUCLEOTIDE SEQUENCE</scope>
    <source>
        <strain evidence="2">CBS 269.34</strain>
    </source>
</reference>
<feature type="signal peptide" evidence="1">
    <location>
        <begin position="1"/>
        <end position="29"/>
    </location>
</feature>
<dbReference type="PANTHER" id="PTHR35340:SF9">
    <property type="entry name" value="ASST-DOMAIN-CONTAINING PROTEIN"/>
    <property type="match status" value="1"/>
</dbReference>
<dbReference type="Proteomes" id="UP000799750">
    <property type="component" value="Unassembled WGS sequence"/>
</dbReference>
<dbReference type="InterPro" id="IPR053143">
    <property type="entry name" value="Arylsulfate_ST"/>
</dbReference>
<proteinExistence type="predicted"/>
<evidence type="ECO:0000256" key="1">
    <source>
        <dbReference type="SAM" id="SignalP"/>
    </source>
</evidence>
<dbReference type="EMBL" id="MU004182">
    <property type="protein sequence ID" value="KAF2500904.1"/>
    <property type="molecule type" value="Genomic_DNA"/>
</dbReference>
<evidence type="ECO:0000313" key="3">
    <source>
        <dbReference type="Proteomes" id="UP000799750"/>
    </source>
</evidence>
<dbReference type="PANTHER" id="PTHR35340">
    <property type="entry name" value="PQQ ENZYME REPEAT PROTEIN-RELATED"/>
    <property type="match status" value="1"/>
</dbReference>
<dbReference type="Pfam" id="PF14269">
    <property type="entry name" value="Arylsulfotran_2"/>
    <property type="match status" value="1"/>
</dbReference>
<gene>
    <name evidence="2" type="ORF">BU16DRAFT_499701</name>
</gene>
<dbReference type="AlphaFoldDB" id="A0A6A6R923"/>
<protein>
    <recommendedName>
        <fullName evidence="4">ASST-domain-containing protein</fullName>
    </recommendedName>
</protein>
<name>A0A6A6R923_9PEZI</name>
<evidence type="ECO:0000313" key="2">
    <source>
        <dbReference type="EMBL" id="KAF2500904.1"/>
    </source>
</evidence>